<proteinExistence type="predicted"/>
<evidence type="ECO:0000256" key="1">
    <source>
        <dbReference type="SAM" id="MobiDB-lite"/>
    </source>
</evidence>
<feature type="region of interest" description="Disordered" evidence="1">
    <location>
        <begin position="370"/>
        <end position="389"/>
    </location>
</feature>
<gene>
    <name evidence="2" type="ORF">PXEA_LOCUS185</name>
</gene>
<evidence type="ECO:0000313" key="2">
    <source>
        <dbReference type="EMBL" id="VEL06745.1"/>
    </source>
</evidence>
<sequence>MLVLLLGALAADYEELRLSRSNWDALTLVEDEDLSITPSVQMDSVVYSSTQSSLRMGNLCVGGEQKSIITKPSFDFDGGPPNLLSSLSETDPTKSGATFSKFMGTKLHTDSFNTVLELDGAPRLQNAGEDDSVGNDGYNIGRRARVALTVSHDSGFVAGQGSLSASEECAVRMANSQMTTSSEGASLQSNLMPSLGEFECNPNHFDSRGFDRTNRTKEIVSQTAISSSSPSSRSTNSLSPSLQDGFPETSIRLTSSTTVTSTNCLGESLDKQLLPSASGWSSVDPSVMVSCSKKDSLTLPSSHRVSFIDVLEDEASELRVQQALTTMQAGSNEGHRLHEALGNTCQIRRNGPTCGYSVCRYRLRRFTTGNGEANDSFTSERQSTGSGVI</sequence>
<accession>A0A3S5BKI3</accession>
<organism evidence="2 3">
    <name type="scientific">Protopolystoma xenopodis</name>
    <dbReference type="NCBI Taxonomy" id="117903"/>
    <lineage>
        <taxon>Eukaryota</taxon>
        <taxon>Metazoa</taxon>
        <taxon>Spiralia</taxon>
        <taxon>Lophotrochozoa</taxon>
        <taxon>Platyhelminthes</taxon>
        <taxon>Monogenea</taxon>
        <taxon>Polyopisthocotylea</taxon>
        <taxon>Polystomatidea</taxon>
        <taxon>Polystomatidae</taxon>
        <taxon>Protopolystoma</taxon>
    </lineage>
</organism>
<reference evidence="2" key="1">
    <citation type="submission" date="2018-11" db="EMBL/GenBank/DDBJ databases">
        <authorList>
            <consortium name="Pathogen Informatics"/>
        </authorList>
    </citation>
    <scope>NUCLEOTIDE SEQUENCE</scope>
</reference>
<dbReference type="AlphaFoldDB" id="A0A3S5BKI3"/>
<feature type="compositionally biased region" description="Low complexity" evidence="1">
    <location>
        <begin position="226"/>
        <end position="242"/>
    </location>
</feature>
<keyword evidence="3" id="KW-1185">Reference proteome</keyword>
<protein>
    <submittedName>
        <fullName evidence="2">Uncharacterized protein</fullName>
    </submittedName>
</protein>
<feature type="region of interest" description="Disordered" evidence="1">
    <location>
        <begin position="220"/>
        <end position="249"/>
    </location>
</feature>
<dbReference type="Proteomes" id="UP000784294">
    <property type="component" value="Unassembled WGS sequence"/>
</dbReference>
<name>A0A3S5BKI3_9PLAT</name>
<evidence type="ECO:0000313" key="3">
    <source>
        <dbReference type="Proteomes" id="UP000784294"/>
    </source>
</evidence>
<dbReference type="EMBL" id="CAAALY010000335">
    <property type="protein sequence ID" value="VEL06745.1"/>
    <property type="molecule type" value="Genomic_DNA"/>
</dbReference>
<comment type="caution">
    <text evidence="2">The sequence shown here is derived from an EMBL/GenBank/DDBJ whole genome shotgun (WGS) entry which is preliminary data.</text>
</comment>